<comment type="subcellular location">
    <subcellularLocation>
        <location evidence="1">Nucleus</location>
        <location evidence="1">Nucleolus</location>
    </subcellularLocation>
</comment>
<dbReference type="GeneID" id="19317753"/>
<feature type="compositionally biased region" description="Low complexity" evidence="5">
    <location>
        <begin position="19"/>
        <end position="36"/>
    </location>
</feature>
<dbReference type="eggNOG" id="ENOG502S9JI">
    <property type="taxonomic scope" value="Eukaryota"/>
</dbReference>
<dbReference type="InterPro" id="IPR028160">
    <property type="entry name" value="Slx9-like"/>
</dbReference>
<name>A0A061H7E9_9BASI</name>
<feature type="compositionally biased region" description="Basic residues" evidence="5">
    <location>
        <begin position="93"/>
        <end position="102"/>
    </location>
</feature>
<feature type="compositionally biased region" description="Low complexity" evidence="5">
    <location>
        <begin position="61"/>
        <end position="79"/>
    </location>
</feature>
<evidence type="ECO:0000313" key="6">
    <source>
        <dbReference type="EMBL" id="EPQ28842.1"/>
    </source>
</evidence>
<evidence type="ECO:0000256" key="5">
    <source>
        <dbReference type="SAM" id="MobiDB-lite"/>
    </source>
</evidence>
<evidence type="ECO:0000256" key="2">
    <source>
        <dbReference type="ARBA" id="ARBA00011022"/>
    </source>
</evidence>
<evidence type="ECO:0000256" key="1">
    <source>
        <dbReference type="ARBA" id="ARBA00004604"/>
    </source>
</evidence>
<dbReference type="Pfam" id="PF15341">
    <property type="entry name" value="SLX9"/>
    <property type="match status" value="1"/>
</dbReference>
<dbReference type="EMBL" id="KE361633">
    <property type="protein sequence ID" value="EPQ28842.1"/>
    <property type="molecule type" value="Genomic_DNA"/>
</dbReference>
<dbReference type="GO" id="GO:0030688">
    <property type="term" value="C:preribosome, small subunit precursor"/>
    <property type="evidence" value="ECO:0007669"/>
    <property type="project" value="InterPro"/>
</dbReference>
<dbReference type="RefSeq" id="XP_007879355.1">
    <property type="nucleotide sequence ID" value="XM_007881164.1"/>
</dbReference>
<comment type="similarity">
    <text evidence="2">Belongs to the SLX9 family.</text>
</comment>
<dbReference type="GO" id="GO:0005730">
    <property type="term" value="C:nucleolus"/>
    <property type="evidence" value="ECO:0007669"/>
    <property type="project" value="UniProtKB-SubCell"/>
</dbReference>
<feature type="region of interest" description="Disordered" evidence="5">
    <location>
        <begin position="1"/>
        <end position="144"/>
    </location>
</feature>
<proteinExistence type="inferred from homology"/>
<evidence type="ECO:0000256" key="3">
    <source>
        <dbReference type="ARBA" id="ARBA00021321"/>
    </source>
</evidence>
<keyword evidence="4" id="KW-0539">Nucleus</keyword>
<dbReference type="AlphaFoldDB" id="A0A061H7E9"/>
<feature type="compositionally biased region" description="Basic and acidic residues" evidence="5">
    <location>
        <begin position="111"/>
        <end position="123"/>
    </location>
</feature>
<accession>A0A061H7E9</accession>
<evidence type="ECO:0000256" key="4">
    <source>
        <dbReference type="ARBA" id="ARBA00023242"/>
    </source>
</evidence>
<dbReference type="HOGENOM" id="CLU_1272769_0_0_1"/>
<dbReference type="Proteomes" id="UP000053664">
    <property type="component" value="Unassembled WGS sequence"/>
</dbReference>
<sequence>MVRADQGIRGRAAPRSKTRSSSAPSSTTSPSSVATPSGGGVRGQQISKAAKRALKRAELVSQARSASDSSSSSRPVLNLGGPGEGGKPLSKSSLKRLKKKQRNNLAGNRQGLKDLEDVVDDLKQQIAPVAEGADEEADEETMQDGDDDDVFEAQVAAEHASHVAASVAAAQHRGVGSQGAKDGVVTEKAKKKALAHEMMRQPHILSDPAYAKNPFAALRLHAQNTLAFDQSASLRAKHATTAAAAAAGNGQRRVDVDMA</sequence>
<dbReference type="OrthoDB" id="18703at2759"/>
<feature type="compositionally biased region" description="Acidic residues" evidence="5">
    <location>
        <begin position="132"/>
        <end position="144"/>
    </location>
</feature>
<gene>
    <name evidence="6" type="ORF">PFL1_03645</name>
</gene>
<dbReference type="KEGG" id="pfp:PFL1_03645"/>
<evidence type="ECO:0000313" key="7">
    <source>
        <dbReference type="Proteomes" id="UP000053664"/>
    </source>
</evidence>
<organism evidence="6 7">
    <name type="scientific">Pseudozyma flocculosa PF-1</name>
    <dbReference type="NCBI Taxonomy" id="1277687"/>
    <lineage>
        <taxon>Eukaryota</taxon>
        <taxon>Fungi</taxon>
        <taxon>Dikarya</taxon>
        <taxon>Basidiomycota</taxon>
        <taxon>Ustilaginomycotina</taxon>
        <taxon>Ustilaginomycetes</taxon>
        <taxon>Ustilaginales</taxon>
        <taxon>Ustilaginaceae</taxon>
        <taxon>Pseudozyma</taxon>
    </lineage>
</organism>
<reference evidence="6 7" key="1">
    <citation type="journal article" date="2013" name="Plant Cell">
        <title>The transition from a phytopathogenic smut ancestor to an anamorphic biocontrol agent deciphered by comparative whole-genome analysis.</title>
        <authorList>
            <person name="Lefebvre F."/>
            <person name="Joly D.L."/>
            <person name="Labbe C."/>
            <person name="Teichmann B."/>
            <person name="Linning R."/>
            <person name="Belzile F."/>
            <person name="Bakkeren G."/>
            <person name="Belanger R.R."/>
        </authorList>
    </citation>
    <scope>NUCLEOTIDE SEQUENCE [LARGE SCALE GENOMIC DNA]</scope>
    <source>
        <strain evidence="6 7">PF-1</strain>
    </source>
</reference>
<protein>
    <recommendedName>
        <fullName evidence="3">Ribosome biogenesis protein SLX9</fullName>
    </recommendedName>
</protein>
<dbReference type="GO" id="GO:0000462">
    <property type="term" value="P:maturation of SSU-rRNA from tricistronic rRNA transcript (SSU-rRNA, 5.8S rRNA, LSU-rRNA)"/>
    <property type="evidence" value="ECO:0007669"/>
    <property type="project" value="InterPro"/>
</dbReference>
<dbReference type="GO" id="GO:0030686">
    <property type="term" value="C:90S preribosome"/>
    <property type="evidence" value="ECO:0007669"/>
    <property type="project" value="InterPro"/>
</dbReference>